<evidence type="ECO:0000313" key="2">
    <source>
        <dbReference type="Proteomes" id="UP000053989"/>
    </source>
</evidence>
<dbReference type="AlphaFoldDB" id="A0A0C3DKL3"/>
<sequence length="87" mass="9902">MSSSMFIYAQPDLSQSNFNTYVPLKHHTWDQLFAFSGPTASSWMLDETCPKVPQMNEVTNFACVLNNLISTDLLEINRIVVVYLLIT</sequence>
<dbReference type="HOGENOM" id="CLU_2528814_0_0_1"/>
<protein>
    <submittedName>
        <fullName evidence="1">Uncharacterized protein</fullName>
    </submittedName>
</protein>
<evidence type="ECO:0000313" key="1">
    <source>
        <dbReference type="EMBL" id="KIM56859.1"/>
    </source>
</evidence>
<dbReference type="EMBL" id="KN822109">
    <property type="protein sequence ID" value="KIM56859.1"/>
    <property type="molecule type" value="Genomic_DNA"/>
</dbReference>
<keyword evidence="2" id="KW-1185">Reference proteome</keyword>
<reference evidence="2" key="2">
    <citation type="submission" date="2015-01" db="EMBL/GenBank/DDBJ databases">
        <title>Evolutionary Origins and Diversification of the Mycorrhizal Mutualists.</title>
        <authorList>
            <consortium name="DOE Joint Genome Institute"/>
            <consortium name="Mycorrhizal Genomics Consortium"/>
            <person name="Kohler A."/>
            <person name="Kuo A."/>
            <person name="Nagy L.G."/>
            <person name="Floudas D."/>
            <person name="Copeland A."/>
            <person name="Barry K.W."/>
            <person name="Cichocki N."/>
            <person name="Veneault-Fourrey C."/>
            <person name="LaButti K."/>
            <person name="Lindquist E.A."/>
            <person name="Lipzen A."/>
            <person name="Lundell T."/>
            <person name="Morin E."/>
            <person name="Murat C."/>
            <person name="Riley R."/>
            <person name="Ohm R."/>
            <person name="Sun H."/>
            <person name="Tunlid A."/>
            <person name="Henrissat B."/>
            <person name="Grigoriev I.V."/>
            <person name="Hibbett D.S."/>
            <person name="Martin F."/>
        </authorList>
    </citation>
    <scope>NUCLEOTIDE SEQUENCE [LARGE SCALE GENOMIC DNA]</scope>
    <source>
        <strain evidence="2">Foug A</strain>
    </source>
</reference>
<dbReference type="InParanoid" id="A0A0C3DKL3"/>
<proteinExistence type="predicted"/>
<dbReference type="Proteomes" id="UP000053989">
    <property type="component" value="Unassembled WGS sequence"/>
</dbReference>
<reference evidence="1 2" key="1">
    <citation type="submission" date="2014-04" db="EMBL/GenBank/DDBJ databases">
        <authorList>
            <consortium name="DOE Joint Genome Institute"/>
            <person name="Kuo A."/>
            <person name="Kohler A."/>
            <person name="Nagy L.G."/>
            <person name="Floudas D."/>
            <person name="Copeland A."/>
            <person name="Barry K.W."/>
            <person name="Cichocki N."/>
            <person name="Veneault-Fourrey C."/>
            <person name="LaButti K."/>
            <person name="Lindquist E.A."/>
            <person name="Lipzen A."/>
            <person name="Lundell T."/>
            <person name="Morin E."/>
            <person name="Murat C."/>
            <person name="Sun H."/>
            <person name="Tunlid A."/>
            <person name="Henrissat B."/>
            <person name="Grigoriev I.V."/>
            <person name="Hibbett D.S."/>
            <person name="Martin F."/>
            <person name="Nordberg H.P."/>
            <person name="Cantor M.N."/>
            <person name="Hua S.X."/>
        </authorList>
    </citation>
    <scope>NUCLEOTIDE SEQUENCE [LARGE SCALE GENOMIC DNA]</scope>
    <source>
        <strain evidence="1 2">Foug A</strain>
    </source>
</reference>
<accession>A0A0C3DKL3</accession>
<gene>
    <name evidence="1" type="ORF">SCLCIDRAFT_29289</name>
</gene>
<organism evidence="1 2">
    <name type="scientific">Scleroderma citrinum Foug A</name>
    <dbReference type="NCBI Taxonomy" id="1036808"/>
    <lineage>
        <taxon>Eukaryota</taxon>
        <taxon>Fungi</taxon>
        <taxon>Dikarya</taxon>
        <taxon>Basidiomycota</taxon>
        <taxon>Agaricomycotina</taxon>
        <taxon>Agaricomycetes</taxon>
        <taxon>Agaricomycetidae</taxon>
        <taxon>Boletales</taxon>
        <taxon>Sclerodermatineae</taxon>
        <taxon>Sclerodermataceae</taxon>
        <taxon>Scleroderma</taxon>
    </lineage>
</organism>
<name>A0A0C3DKL3_9AGAM</name>